<dbReference type="EMBL" id="HBEL01028011">
    <property type="protein sequence ID" value="CAD8416811.1"/>
    <property type="molecule type" value="Transcribed_RNA"/>
</dbReference>
<dbReference type="AlphaFoldDB" id="A0A7S0CA81"/>
<sequence>MKSNLSSSLNQGDKVPKSERCPASDLQITCARGTIKIECGSGISWTCNSSSVEGKDKMILSYSADQQHEKATVSFNSCSNVIVNNRPPEVASRSETRQHLSEPQCKCCYCISSFYNNIQKNDGKNTNKNSCFHQRCVVKNNSEI</sequence>
<gene>
    <name evidence="2" type="ORF">PINE0816_LOCUS12946</name>
</gene>
<feature type="compositionally biased region" description="Polar residues" evidence="1">
    <location>
        <begin position="1"/>
        <end position="11"/>
    </location>
</feature>
<evidence type="ECO:0000313" key="2">
    <source>
        <dbReference type="EMBL" id="CAD8416811.1"/>
    </source>
</evidence>
<feature type="region of interest" description="Disordered" evidence="1">
    <location>
        <begin position="1"/>
        <end position="20"/>
    </location>
</feature>
<accession>A0A7S0CA81</accession>
<name>A0A7S0CA81_9STRA</name>
<reference evidence="2" key="1">
    <citation type="submission" date="2021-01" db="EMBL/GenBank/DDBJ databases">
        <authorList>
            <person name="Corre E."/>
            <person name="Pelletier E."/>
            <person name="Niang G."/>
            <person name="Scheremetjew M."/>
            <person name="Finn R."/>
            <person name="Kale V."/>
            <person name="Holt S."/>
            <person name="Cochrane G."/>
            <person name="Meng A."/>
            <person name="Brown T."/>
            <person name="Cohen L."/>
        </authorList>
    </citation>
    <scope>NUCLEOTIDE SEQUENCE</scope>
    <source>
        <strain evidence="2">CCAP1064/1</strain>
    </source>
</reference>
<evidence type="ECO:0000256" key="1">
    <source>
        <dbReference type="SAM" id="MobiDB-lite"/>
    </source>
</evidence>
<proteinExistence type="predicted"/>
<protein>
    <submittedName>
        <fullName evidence="2">Uncharacterized protein</fullName>
    </submittedName>
</protein>
<organism evidence="2">
    <name type="scientific">Proboscia inermis</name>
    <dbReference type="NCBI Taxonomy" id="420281"/>
    <lineage>
        <taxon>Eukaryota</taxon>
        <taxon>Sar</taxon>
        <taxon>Stramenopiles</taxon>
        <taxon>Ochrophyta</taxon>
        <taxon>Bacillariophyta</taxon>
        <taxon>Coscinodiscophyceae</taxon>
        <taxon>Rhizosoleniophycidae</taxon>
        <taxon>Rhizosoleniales</taxon>
        <taxon>Rhizosoleniaceae</taxon>
        <taxon>Proboscia</taxon>
    </lineage>
</organism>